<gene>
    <name evidence="2" type="ORF">B0T19DRAFT_476338</name>
</gene>
<protein>
    <recommendedName>
        <fullName evidence="1">F-box domain-containing protein</fullName>
    </recommendedName>
</protein>
<proteinExistence type="predicted"/>
<keyword evidence="3" id="KW-1185">Reference proteome</keyword>
<dbReference type="EMBL" id="JAUEPO010000004">
    <property type="protein sequence ID" value="KAK3323190.1"/>
    <property type="molecule type" value="Genomic_DNA"/>
</dbReference>
<name>A0AAE0IDZ5_9PEZI</name>
<evidence type="ECO:0000313" key="3">
    <source>
        <dbReference type="Proteomes" id="UP001286456"/>
    </source>
</evidence>
<dbReference type="Proteomes" id="UP001286456">
    <property type="component" value="Unassembled WGS sequence"/>
</dbReference>
<accession>A0AAE0IDZ5</accession>
<dbReference type="InterPro" id="IPR001810">
    <property type="entry name" value="F-box_dom"/>
</dbReference>
<feature type="domain" description="F-box" evidence="1">
    <location>
        <begin position="16"/>
        <end position="43"/>
    </location>
</feature>
<comment type="caution">
    <text evidence="2">The sequence shown here is derived from an EMBL/GenBank/DDBJ whole genome shotgun (WGS) entry which is preliminary data.</text>
</comment>
<dbReference type="PROSITE" id="PS50181">
    <property type="entry name" value="FBOX"/>
    <property type="match status" value="1"/>
</dbReference>
<reference evidence="2" key="2">
    <citation type="submission" date="2023-06" db="EMBL/GenBank/DDBJ databases">
        <authorList>
            <consortium name="Lawrence Berkeley National Laboratory"/>
            <person name="Haridas S."/>
            <person name="Hensen N."/>
            <person name="Bonometti L."/>
            <person name="Westerberg I."/>
            <person name="Brannstrom I.O."/>
            <person name="Guillou S."/>
            <person name="Cros-Aarteil S."/>
            <person name="Calhoun S."/>
            <person name="Kuo A."/>
            <person name="Mondo S."/>
            <person name="Pangilinan J."/>
            <person name="Riley R."/>
            <person name="Labutti K."/>
            <person name="Andreopoulos B."/>
            <person name="Lipzen A."/>
            <person name="Chen C."/>
            <person name="Yanf M."/>
            <person name="Daum C."/>
            <person name="Ng V."/>
            <person name="Clum A."/>
            <person name="Steindorff A."/>
            <person name="Ohm R."/>
            <person name="Martin F."/>
            <person name="Silar P."/>
            <person name="Natvig D."/>
            <person name="Lalanne C."/>
            <person name="Gautier V."/>
            <person name="Ament-Velasquez S.L."/>
            <person name="Kruys A."/>
            <person name="Hutchinson M.I."/>
            <person name="Powell A.J."/>
            <person name="Barry K."/>
            <person name="Miller A.N."/>
            <person name="Grigoriev I.V."/>
            <person name="Debuchy R."/>
            <person name="Gladieux P."/>
            <person name="Thoren M.H."/>
            <person name="Johannesson H."/>
        </authorList>
    </citation>
    <scope>NUCLEOTIDE SEQUENCE</scope>
    <source>
        <strain evidence="2">SMH4131-1</strain>
    </source>
</reference>
<organism evidence="2 3">
    <name type="scientific">Cercophora scortea</name>
    <dbReference type="NCBI Taxonomy" id="314031"/>
    <lineage>
        <taxon>Eukaryota</taxon>
        <taxon>Fungi</taxon>
        <taxon>Dikarya</taxon>
        <taxon>Ascomycota</taxon>
        <taxon>Pezizomycotina</taxon>
        <taxon>Sordariomycetes</taxon>
        <taxon>Sordariomycetidae</taxon>
        <taxon>Sordariales</taxon>
        <taxon>Lasiosphaeriaceae</taxon>
        <taxon>Cercophora</taxon>
    </lineage>
</organism>
<dbReference type="AlphaFoldDB" id="A0AAE0IDZ5"/>
<sequence>MQTNNTPMASRDTRVARQLEDLPLELMEPILAGLELRDIISLSEWAGYRLRAALAISPAWRDIWPASLELQTDLRKLASLRVPVGTRLFDPTGGALDVTPAAYWRRLARTREDHIHPSRALYRFLNSTVAKTFGTITSMVPRWFEDDGMAYTFLLHSTSIGDMLDRENDDELDPSRSSVRRMKKFLDEYAAAQTALNKEKAEQLHSLAELYKTHHSRLKMPLAPQAPRKNAEHIPQQLTITAGHVMRVMDFGRRHQPPTKEGRCRFRYPYASLVPYDWSLHLWLEFMKEHPPPLDMLEPSMRWVVADLVKRLSPALETDQTTAEACLTPPRPSKPIPEHMMQHIQIVSEGINTIRRRDPRDKDDPFAYTYEHSDRYTKTKGVGLARTKVIDGTSTFVSYQAAAWDLFRPRQRALLPPIYKGEMEWLASFVTMVEWIETTYPELASRVKETSVRPASTPMSEIQKKRKEKLALKRRAKRELRVQASITA</sequence>
<reference evidence="2" key="1">
    <citation type="journal article" date="2023" name="Mol. Phylogenet. Evol.">
        <title>Genome-scale phylogeny and comparative genomics of the fungal order Sordariales.</title>
        <authorList>
            <person name="Hensen N."/>
            <person name="Bonometti L."/>
            <person name="Westerberg I."/>
            <person name="Brannstrom I.O."/>
            <person name="Guillou S."/>
            <person name="Cros-Aarteil S."/>
            <person name="Calhoun S."/>
            <person name="Haridas S."/>
            <person name="Kuo A."/>
            <person name="Mondo S."/>
            <person name="Pangilinan J."/>
            <person name="Riley R."/>
            <person name="LaButti K."/>
            <person name="Andreopoulos B."/>
            <person name="Lipzen A."/>
            <person name="Chen C."/>
            <person name="Yan M."/>
            <person name="Daum C."/>
            <person name="Ng V."/>
            <person name="Clum A."/>
            <person name="Steindorff A."/>
            <person name="Ohm R.A."/>
            <person name="Martin F."/>
            <person name="Silar P."/>
            <person name="Natvig D.O."/>
            <person name="Lalanne C."/>
            <person name="Gautier V."/>
            <person name="Ament-Velasquez S.L."/>
            <person name="Kruys A."/>
            <person name="Hutchinson M.I."/>
            <person name="Powell A.J."/>
            <person name="Barry K."/>
            <person name="Miller A.N."/>
            <person name="Grigoriev I.V."/>
            <person name="Debuchy R."/>
            <person name="Gladieux P."/>
            <person name="Hiltunen Thoren M."/>
            <person name="Johannesson H."/>
        </authorList>
    </citation>
    <scope>NUCLEOTIDE SEQUENCE</scope>
    <source>
        <strain evidence="2">SMH4131-1</strain>
    </source>
</reference>
<evidence type="ECO:0000313" key="2">
    <source>
        <dbReference type="EMBL" id="KAK3323190.1"/>
    </source>
</evidence>
<evidence type="ECO:0000259" key="1">
    <source>
        <dbReference type="PROSITE" id="PS50181"/>
    </source>
</evidence>